<evidence type="ECO:0000313" key="4">
    <source>
        <dbReference type="Proteomes" id="UP000294575"/>
    </source>
</evidence>
<name>A0A4V3D4W9_9GAMM</name>
<accession>A0A4V3D4W9</accession>
<dbReference type="Pfam" id="PF13590">
    <property type="entry name" value="DUF4136"/>
    <property type="match status" value="1"/>
</dbReference>
<feature type="signal peptide" evidence="1">
    <location>
        <begin position="1"/>
        <end position="20"/>
    </location>
</feature>
<dbReference type="OrthoDB" id="7019059at2"/>
<comment type="caution">
    <text evidence="3">The sequence shown here is derived from an EMBL/GenBank/DDBJ whole genome shotgun (WGS) entry which is preliminary data.</text>
</comment>
<evidence type="ECO:0000256" key="1">
    <source>
        <dbReference type="SAM" id="SignalP"/>
    </source>
</evidence>
<dbReference type="PROSITE" id="PS51257">
    <property type="entry name" value="PROKAR_LIPOPROTEIN"/>
    <property type="match status" value="1"/>
</dbReference>
<feature type="chain" id="PRO_5020865615" evidence="1">
    <location>
        <begin position="21"/>
        <end position="184"/>
    </location>
</feature>
<sequence length="184" mass="21570">MQRILQFLLISFLLTGCQTAALTELDYNPGQDFSHWQSWQWAEPAVEFYSREQSSDLDQERIRDVVGDQLLQWGFLPTEEQPDFLVRAWLGQEDRVERVYVHRGGYWGDPWGRYWGGPGWIEPQDVRYRVFTLQLDILDAQSGKLAWRASEQWPATSSATRPQKRDAEIRKAAGRLLKNFPPQR</sequence>
<dbReference type="EMBL" id="SNYK01000007">
    <property type="protein sequence ID" value="TDQ37607.1"/>
    <property type="molecule type" value="Genomic_DNA"/>
</dbReference>
<gene>
    <name evidence="3" type="ORF">DFQ45_107114</name>
</gene>
<dbReference type="InterPro" id="IPR025411">
    <property type="entry name" value="DUF4136"/>
</dbReference>
<proteinExistence type="predicted"/>
<feature type="domain" description="DUF4136" evidence="2">
    <location>
        <begin position="25"/>
        <end position="182"/>
    </location>
</feature>
<evidence type="ECO:0000259" key="2">
    <source>
        <dbReference type="Pfam" id="PF13590"/>
    </source>
</evidence>
<organism evidence="3 4">
    <name type="scientific">Thiopseudomonas denitrificans</name>
    <dbReference type="NCBI Taxonomy" id="1501432"/>
    <lineage>
        <taxon>Bacteria</taxon>
        <taxon>Pseudomonadati</taxon>
        <taxon>Pseudomonadota</taxon>
        <taxon>Gammaproteobacteria</taxon>
        <taxon>Pseudomonadales</taxon>
        <taxon>Pseudomonadaceae</taxon>
        <taxon>Thiopseudomonas</taxon>
    </lineage>
</organism>
<reference evidence="3 4" key="1">
    <citation type="submission" date="2019-03" db="EMBL/GenBank/DDBJ databases">
        <title>Genomic Encyclopedia of Type Strains, Phase IV (KMG-IV): sequencing the most valuable type-strain genomes for metagenomic binning, comparative biology and taxonomic classification.</title>
        <authorList>
            <person name="Goeker M."/>
        </authorList>
    </citation>
    <scope>NUCLEOTIDE SEQUENCE [LARGE SCALE GENOMIC DNA]</scope>
    <source>
        <strain evidence="3 4">DSM 28679</strain>
    </source>
</reference>
<dbReference type="Proteomes" id="UP000294575">
    <property type="component" value="Unassembled WGS sequence"/>
</dbReference>
<dbReference type="RefSeq" id="WP_101495735.1">
    <property type="nucleotide sequence ID" value="NZ_LNJZ01000002.1"/>
</dbReference>
<protein>
    <submittedName>
        <fullName evidence="3">Uncharacterized protein DUF4136</fullName>
    </submittedName>
</protein>
<keyword evidence="4" id="KW-1185">Reference proteome</keyword>
<evidence type="ECO:0000313" key="3">
    <source>
        <dbReference type="EMBL" id="TDQ37607.1"/>
    </source>
</evidence>
<dbReference type="AlphaFoldDB" id="A0A4V3D4W9"/>
<dbReference type="Gene3D" id="3.30.160.670">
    <property type="match status" value="1"/>
</dbReference>
<keyword evidence="1" id="KW-0732">Signal</keyword>